<dbReference type="Proteomes" id="UP000189674">
    <property type="component" value="Chromosome"/>
</dbReference>
<organism evidence="1 2">
    <name type="scientific">Anaerohalosphaera lusitana</name>
    <dbReference type="NCBI Taxonomy" id="1936003"/>
    <lineage>
        <taxon>Bacteria</taxon>
        <taxon>Pseudomonadati</taxon>
        <taxon>Planctomycetota</taxon>
        <taxon>Phycisphaerae</taxon>
        <taxon>Sedimentisphaerales</taxon>
        <taxon>Anaerohalosphaeraceae</taxon>
        <taxon>Anaerohalosphaera</taxon>
    </lineage>
</organism>
<evidence type="ECO:0000313" key="2">
    <source>
        <dbReference type="Proteomes" id="UP000189674"/>
    </source>
</evidence>
<protein>
    <submittedName>
        <fullName evidence="1">Uncharacterized protein</fullName>
    </submittedName>
</protein>
<accession>A0A1U9NHS3</accession>
<dbReference type="AlphaFoldDB" id="A0A1U9NHS3"/>
<name>A0A1U9NHS3_9BACT</name>
<reference evidence="2" key="1">
    <citation type="submission" date="2017-02" db="EMBL/GenBank/DDBJ databases">
        <title>Comparative genomics and description of representatives of a novel lineage of planctomycetes thriving in anoxic sediments.</title>
        <authorList>
            <person name="Spring S."/>
            <person name="Bunk B."/>
            <person name="Sproer C."/>
        </authorList>
    </citation>
    <scope>NUCLEOTIDE SEQUENCE [LARGE SCALE GENOMIC DNA]</scope>
    <source>
        <strain evidence="2">ST-NAGAB-D1</strain>
    </source>
</reference>
<evidence type="ECO:0000313" key="1">
    <source>
        <dbReference type="EMBL" id="AQT67469.1"/>
    </source>
</evidence>
<dbReference type="KEGG" id="alus:STSP2_00616"/>
<sequence>MNSGVYGRWVRACAPAMFSGPRLGGRGDDLFSRLLFLCWVRLRRMTGTVLVREKVDLFFVEEGFFS</sequence>
<keyword evidence="2" id="KW-1185">Reference proteome</keyword>
<gene>
    <name evidence="1" type="ORF">STSP2_00616</name>
</gene>
<dbReference type="EMBL" id="CP019791">
    <property type="protein sequence ID" value="AQT67469.1"/>
    <property type="molecule type" value="Genomic_DNA"/>
</dbReference>
<proteinExistence type="predicted"/>